<protein>
    <submittedName>
        <fullName evidence="2">3'-5' exoribonuclease 1</fullName>
    </submittedName>
</protein>
<dbReference type="GO" id="GO:0005737">
    <property type="term" value="C:cytoplasm"/>
    <property type="evidence" value="ECO:0007669"/>
    <property type="project" value="UniProtKB-ARBA"/>
</dbReference>
<dbReference type="EMBL" id="SEYY01019132">
    <property type="protein sequence ID" value="KAB7498615.1"/>
    <property type="molecule type" value="Genomic_DNA"/>
</dbReference>
<organism evidence="2 3">
    <name type="scientific">Armadillidium nasatum</name>
    <dbReference type="NCBI Taxonomy" id="96803"/>
    <lineage>
        <taxon>Eukaryota</taxon>
        <taxon>Metazoa</taxon>
        <taxon>Ecdysozoa</taxon>
        <taxon>Arthropoda</taxon>
        <taxon>Crustacea</taxon>
        <taxon>Multicrustacea</taxon>
        <taxon>Malacostraca</taxon>
        <taxon>Eumalacostraca</taxon>
        <taxon>Peracarida</taxon>
        <taxon>Isopoda</taxon>
        <taxon>Oniscidea</taxon>
        <taxon>Crinocheta</taxon>
        <taxon>Armadillidiidae</taxon>
        <taxon>Armadillidium</taxon>
    </lineage>
</organism>
<dbReference type="OrthoDB" id="448399at2759"/>
<dbReference type="PANTHER" id="PTHR23044:SF61">
    <property type="entry name" value="3'-5' EXORIBONUCLEASE 1-RELATED"/>
    <property type="match status" value="1"/>
</dbReference>
<dbReference type="Pfam" id="PF02037">
    <property type="entry name" value="SAP"/>
    <property type="match status" value="1"/>
</dbReference>
<dbReference type="SUPFAM" id="SSF68906">
    <property type="entry name" value="SAP domain"/>
    <property type="match status" value="1"/>
</dbReference>
<dbReference type="PANTHER" id="PTHR23044">
    <property type="entry name" value="3'-5' EXONUCLEASE ERI1-RELATED"/>
    <property type="match status" value="1"/>
</dbReference>
<dbReference type="AlphaFoldDB" id="A0A5N5SXG4"/>
<sequence>MVILKIFLIGQKNYTFFIGFRVRISVNELQDLFVLFKCTSLKWMNKYKKENELCNANEINSEDSNSDKCEGSPVYKQMSRIMNGCSSENGISHMTELSYEETVGEKSYEGYPVLKEISKMNGEINRMSVYDLQVKLKRNKLDQRGKKDVLRKRLKMFYKKKLLTESNVKDPNGVNYEHKYFVVIDFEATCDEMVNIAPPFSKVVNQFEEWLRGHNLSSSDDNFTVISLQNMLNNLGLRFEGQPHSGIDDSRNIARVVIMLLRDGATLRVNEMLKETPDSNTFCVANVSKKEYEDSHSSSANNYEVNGSNNYFKPLEKPLPINNDSEFPSLLSMRHNFSTIRIN</sequence>
<name>A0A5N5SXG4_9CRUS</name>
<comment type="caution">
    <text evidence="2">The sequence shown here is derived from an EMBL/GenBank/DDBJ whole genome shotgun (WGS) entry which is preliminary data.</text>
</comment>
<dbReference type="InterPro" id="IPR012337">
    <property type="entry name" value="RNaseH-like_sf"/>
</dbReference>
<dbReference type="InterPro" id="IPR003034">
    <property type="entry name" value="SAP_dom"/>
</dbReference>
<proteinExistence type="predicted"/>
<dbReference type="SMART" id="SM00513">
    <property type="entry name" value="SAP"/>
    <property type="match status" value="1"/>
</dbReference>
<evidence type="ECO:0000259" key="1">
    <source>
        <dbReference type="SMART" id="SM00513"/>
    </source>
</evidence>
<dbReference type="Gene3D" id="1.10.720.30">
    <property type="entry name" value="SAP domain"/>
    <property type="match status" value="1"/>
</dbReference>
<keyword evidence="3" id="KW-1185">Reference proteome</keyword>
<evidence type="ECO:0000313" key="3">
    <source>
        <dbReference type="Proteomes" id="UP000326759"/>
    </source>
</evidence>
<dbReference type="GO" id="GO:0003676">
    <property type="term" value="F:nucleic acid binding"/>
    <property type="evidence" value="ECO:0007669"/>
    <property type="project" value="InterPro"/>
</dbReference>
<reference evidence="2 3" key="1">
    <citation type="journal article" date="2019" name="PLoS Biol.">
        <title>Sex chromosomes control vertical transmission of feminizing Wolbachia symbionts in an isopod.</title>
        <authorList>
            <person name="Becking T."/>
            <person name="Chebbi M.A."/>
            <person name="Giraud I."/>
            <person name="Moumen B."/>
            <person name="Laverre T."/>
            <person name="Caubet Y."/>
            <person name="Peccoud J."/>
            <person name="Gilbert C."/>
            <person name="Cordaux R."/>
        </authorList>
    </citation>
    <scope>NUCLEOTIDE SEQUENCE [LARGE SCALE GENOMIC DNA]</scope>
    <source>
        <strain evidence="2">ANa2</strain>
        <tissue evidence="2">Whole body excluding digestive tract and cuticle</tissue>
    </source>
</reference>
<dbReference type="InterPro" id="IPR051274">
    <property type="entry name" value="3-5_Exoribonuclease"/>
</dbReference>
<dbReference type="Proteomes" id="UP000326759">
    <property type="component" value="Unassembled WGS sequence"/>
</dbReference>
<dbReference type="SUPFAM" id="SSF53098">
    <property type="entry name" value="Ribonuclease H-like"/>
    <property type="match status" value="1"/>
</dbReference>
<dbReference type="InterPro" id="IPR036397">
    <property type="entry name" value="RNaseH_sf"/>
</dbReference>
<gene>
    <name evidence="2" type="primary">Eri1</name>
    <name evidence="2" type="ORF">Anas_02882</name>
</gene>
<evidence type="ECO:0000313" key="2">
    <source>
        <dbReference type="EMBL" id="KAB7498615.1"/>
    </source>
</evidence>
<accession>A0A5N5SXG4</accession>
<dbReference type="InterPro" id="IPR036361">
    <property type="entry name" value="SAP_dom_sf"/>
</dbReference>
<dbReference type="Gene3D" id="3.30.420.10">
    <property type="entry name" value="Ribonuclease H-like superfamily/Ribonuclease H"/>
    <property type="match status" value="1"/>
</dbReference>
<feature type="domain" description="SAP" evidence="1">
    <location>
        <begin position="124"/>
        <end position="158"/>
    </location>
</feature>